<dbReference type="GO" id="GO:0016757">
    <property type="term" value="F:glycosyltransferase activity"/>
    <property type="evidence" value="ECO:0007669"/>
    <property type="project" value="UniProtKB-KW"/>
</dbReference>
<keyword evidence="2" id="KW-0333">Golgi apparatus</keyword>
<gene>
    <name evidence="5" type="ORF">AAHA92_13410</name>
</gene>
<proteinExistence type="inferred from homology"/>
<keyword evidence="2" id="KW-0808">Transferase</keyword>
<keyword evidence="2" id="KW-0735">Signal-anchor</keyword>
<dbReference type="GO" id="GO:0000139">
    <property type="term" value="C:Golgi membrane"/>
    <property type="evidence" value="ECO:0007669"/>
    <property type="project" value="UniProtKB-SubCell"/>
</dbReference>
<evidence type="ECO:0000259" key="4">
    <source>
        <dbReference type="Pfam" id="PF03407"/>
    </source>
</evidence>
<evidence type="ECO:0000256" key="2">
    <source>
        <dbReference type="RuleBase" id="RU363055"/>
    </source>
</evidence>
<feature type="domain" description="Nucleotide-diphospho-sugar transferase" evidence="4">
    <location>
        <begin position="152"/>
        <end position="352"/>
    </location>
</feature>
<dbReference type="PANTHER" id="PTHR46038:SF58">
    <property type="entry name" value="GLYCOSYLTRANSFERASE"/>
    <property type="match status" value="1"/>
</dbReference>
<keyword evidence="6" id="KW-1185">Reference proteome</keyword>
<comment type="similarity">
    <text evidence="1 2">Belongs to the glycosyltransferase 77 family.</text>
</comment>
<feature type="region of interest" description="Disordered" evidence="3">
    <location>
        <begin position="1"/>
        <end position="31"/>
    </location>
</feature>
<keyword evidence="2" id="KW-1133">Transmembrane helix</keyword>
<name>A0ABD1HC10_SALDI</name>
<comment type="subcellular location">
    <subcellularLocation>
        <location evidence="2">Golgi apparatus membrane</location>
        <topology evidence="2">Single-pass type II membrane protein</topology>
    </subcellularLocation>
</comment>
<evidence type="ECO:0000256" key="3">
    <source>
        <dbReference type="SAM" id="MobiDB-lite"/>
    </source>
</evidence>
<dbReference type="EMBL" id="JBEAFC010000006">
    <property type="protein sequence ID" value="KAL1552639.1"/>
    <property type="molecule type" value="Genomic_DNA"/>
</dbReference>
<keyword evidence="2" id="KW-0328">Glycosyltransferase</keyword>
<dbReference type="EC" id="2.4.2.-" evidence="2"/>
<sequence length="384" mass="43559">MHPAATSGGGGVDGSDAKGGGDTLESGGYHRDSNHKHMFSGVAIKITLMLVVLGTTLVLLNQSSYPMTFFRNHNSNVFSFHQYTSPVSPPTSSVGYPQAKDENIELEKTLRNATMKDNKTVIITNLNAAWTEPNSVFDLFLESFKIGNGTAHLLNHLVVYAFDKTAYERCKAAARLHCYAVMTEGVDFSGEAYFMSEDYLKMTWRKIDLLRTVLELGYDFVYTDADVMWLRDPFKKFYADGDFEMSCDHYRANYSDLSNTANTGLTYVKSNNRTIELYKYWYNAQEYFPGRHDQDVLNMIKGNPFVHQIGVEFRFVDTAYFGGFCEPSKDLDDVITMHANCCIGIQNKMHDLTMVIHDWKRYMALPSSNRNSTIRSWTVPRICG</sequence>
<dbReference type="Pfam" id="PF03407">
    <property type="entry name" value="Nucleotid_trans"/>
    <property type="match status" value="1"/>
</dbReference>
<keyword evidence="2" id="KW-0812">Transmembrane</keyword>
<keyword evidence="2" id="KW-0472">Membrane</keyword>
<evidence type="ECO:0000256" key="1">
    <source>
        <dbReference type="ARBA" id="ARBA00007033"/>
    </source>
</evidence>
<organism evidence="5 6">
    <name type="scientific">Salvia divinorum</name>
    <name type="common">Maria pastora</name>
    <name type="synonym">Diviner's sage</name>
    <dbReference type="NCBI Taxonomy" id="28513"/>
    <lineage>
        <taxon>Eukaryota</taxon>
        <taxon>Viridiplantae</taxon>
        <taxon>Streptophyta</taxon>
        <taxon>Embryophyta</taxon>
        <taxon>Tracheophyta</taxon>
        <taxon>Spermatophyta</taxon>
        <taxon>Magnoliopsida</taxon>
        <taxon>eudicotyledons</taxon>
        <taxon>Gunneridae</taxon>
        <taxon>Pentapetalae</taxon>
        <taxon>asterids</taxon>
        <taxon>lamiids</taxon>
        <taxon>Lamiales</taxon>
        <taxon>Lamiaceae</taxon>
        <taxon>Nepetoideae</taxon>
        <taxon>Mentheae</taxon>
        <taxon>Salviinae</taxon>
        <taxon>Salvia</taxon>
        <taxon>Salvia subgen. Calosphace</taxon>
    </lineage>
</organism>
<evidence type="ECO:0000313" key="5">
    <source>
        <dbReference type="EMBL" id="KAL1552639.1"/>
    </source>
</evidence>
<keyword evidence="2" id="KW-0961">Cell wall biogenesis/degradation</keyword>
<reference evidence="5 6" key="1">
    <citation type="submission" date="2024-06" db="EMBL/GenBank/DDBJ databases">
        <title>A chromosome level genome sequence of Diviner's sage (Salvia divinorum).</title>
        <authorList>
            <person name="Ford S.A."/>
            <person name="Ro D.-K."/>
            <person name="Ness R.W."/>
            <person name="Phillips M.A."/>
        </authorList>
    </citation>
    <scope>NUCLEOTIDE SEQUENCE [LARGE SCALE GENOMIC DNA]</scope>
    <source>
        <strain evidence="5">SAF-2024a</strain>
        <tissue evidence="5">Leaf</tissue>
    </source>
</reference>
<feature type="transmembrane region" description="Helical" evidence="2">
    <location>
        <begin position="38"/>
        <end position="60"/>
    </location>
</feature>
<accession>A0ABD1HC10</accession>
<dbReference type="InterPro" id="IPR029044">
    <property type="entry name" value="Nucleotide-diphossugar_trans"/>
</dbReference>
<feature type="compositionally biased region" description="Gly residues" evidence="3">
    <location>
        <begin position="7"/>
        <end position="22"/>
    </location>
</feature>
<dbReference type="PANTHER" id="PTHR46038">
    <property type="entry name" value="EXPRESSED PROTEIN-RELATED"/>
    <property type="match status" value="1"/>
</dbReference>
<evidence type="ECO:0000313" key="6">
    <source>
        <dbReference type="Proteomes" id="UP001567538"/>
    </source>
</evidence>
<protein>
    <recommendedName>
        <fullName evidence="2">Glycosyltransferase</fullName>
        <ecNumber evidence="2">2.4.2.-</ecNumber>
    </recommendedName>
</protein>
<dbReference type="AlphaFoldDB" id="A0ABD1HC10"/>
<dbReference type="Proteomes" id="UP001567538">
    <property type="component" value="Unassembled WGS sequence"/>
</dbReference>
<dbReference type="SUPFAM" id="SSF53448">
    <property type="entry name" value="Nucleotide-diphospho-sugar transferases"/>
    <property type="match status" value="1"/>
</dbReference>
<comment type="caution">
    <text evidence="5">The sequence shown here is derived from an EMBL/GenBank/DDBJ whole genome shotgun (WGS) entry which is preliminary data.</text>
</comment>
<dbReference type="InterPro" id="IPR005069">
    <property type="entry name" value="Nucl-diP-sugar_transferase"/>
</dbReference>
<dbReference type="InterPro" id="IPR044821">
    <property type="entry name" value="At1g28695/At4g15970-like"/>
</dbReference>
<dbReference type="GO" id="GO:0071555">
    <property type="term" value="P:cell wall organization"/>
    <property type="evidence" value="ECO:0007669"/>
    <property type="project" value="UniProtKB-KW"/>
</dbReference>